<name>A0A087G861_ARAAL</name>
<protein>
    <submittedName>
        <fullName evidence="1">Uncharacterized protein</fullName>
    </submittedName>
</protein>
<dbReference type="Gramene" id="KFK26063">
    <property type="protein sequence ID" value="KFK26063"/>
    <property type="gene ID" value="AALP_AA8G198400"/>
</dbReference>
<gene>
    <name evidence="1" type="ordered locus">AALP_Aa8g198400</name>
</gene>
<dbReference type="Proteomes" id="UP000029120">
    <property type="component" value="Chromosome 8"/>
</dbReference>
<evidence type="ECO:0000313" key="1">
    <source>
        <dbReference type="EMBL" id="KFK26063.1"/>
    </source>
</evidence>
<organism evidence="1 2">
    <name type="scientific">Arabis alpina</name>
    <name type="common">Alpine rock-cress</name>
    <dbReference type="NCBI Taxonomy" id="50452"/>
    <lineage>
        <taxon>Eukaryota</taxon>
        <taxon>Viridiplantae</taxon>
        <taxon>Streptophyta</taxon>
        <taxon>Embryophyta</taxon>
        <taxon>Tracheophyta</taxon>
        <taxon>Spermatophyta</taxon>
        <taxon>Magnoliopsida</taxon>
        <taxon>eudicotyledons</taxon>
        <taxon>Gunneridae</taxon>
        <taxon>Pentapetalae</taxon>
        <taxon>rosids</taxon>
        <taxon>malvids</taxon>
        <taxon>Brassicales</taxon>
        <taxon>Brassicaceae</taxon>
        <taxon>Arabideae</taxon>
        <taxon>Arabis</taxon>
    </lineage>
</organism>
<sequence>MAGGSGDGKGFDALFLNLPFVFCDEDCLLPESTIIRLCDGCAGFNPPNQIFEFSKF</sequence>
<dbReference type="EMBL" id="CM002876">
    <property type="protein sequence ID" value="KFK26063.1"/>
    <property type="molecule type" value="Genomic_DNA"/>
</dbReference>
<keyword evidence="2" id="KW-1185">Reference proteome</keyword>
<reference evidence="2" key="1">
    <citation type="journal article" date="2015" name="Nat. Plants">
        <title>Genome expansion of Arabis alpina linked with retrotransposition and reduced symmetric DNA methylation.</title>
        <authorList>
            <person name="Willing E.M."/>
            <person name="Rawat V."/>
            <person name="Mandakova T."/>
            <person name="Maumus F."/>
            <person name="James G.V."/>
            <person name="Nordstroem K.J."/>
            <person name="Becker C."/>
            <person name="Warthmann N."/>
            <person name="Chica C."/>
            <person name="Szarzynska B."/>
            <person name="Zytnicki M."/>
            <person name="Albani M.C."/>
            <person name="Kiefer C."/>
            <person name="Bergonzi S."/>
            <person name="Castaings L."/>
            <person name="Mateos J.L."/>
            <person name="Berns M.C."/>
            <person name="Bujdoso N."/>
            <person name="Piofczyk T."/>
            <person name="de Lorenzo L."/>
            <person name="Barrero-Sicilia C."/>
            <person name="Mateos I."/>
            <person name="Piednoel M."/>
            <person name="Hagmann J."/>
            <person name="Chen-Min-Tao R."/>
            <person name="Iglesias-Fernandez R."/>
            <person name="Schuster S.C."/>
            <person name="Alonso-Blanco C."/>
            <person name="Roudier F."/>
            <person name="Carbonero P."/>
            <person name="Paz-Ares J."/>
            <person name="Davis S.J."/>
            <person name="Pecinka A."/>
            <person name="Quesneville H."/>
            <person name="Colot V."/>
            <person name="Lysak M.A."/>
            <person name="Weigel D."/>
            <person name="Coupland G."/>
            <person name="Schneeberger K."/>
        </authorList>
    </citation>
    <scope>NUCLEOTIDE SEQUENCE [LARGE SCALE GENOMIC DNA]</scope>
    <source>
        <strain evidence="2">cv. Pajares</strain>
    </source>
</reference>
<dbReference type="AlphaFoldDB" id="A0A087G861"/>
<dbReference type="OrthoDB" id="10404448at2759"/>
<evidence type="ECO:0000313" key="2">
    <source>
        <dbReference type="Proteomes" id="UP000029120"/>
    </source>
</evidence>
<accession>A0A087G861</accession>
<proteinExistence type="predicted"/>